<keyword evidence="9 10" id="KW-0275">Fatty acid biosynthesis</keyword>
<comment type="catalytic activity">
    <reaction evidence="10">
        <text>a very-long-chain acyl-CoA + malonyl-CoA + H(+) = a very-long-chain 3-oxoacyl-CoA + CO2 + CoA</text>
        <dbReference type="Rhea" id="RHEA:32727"/>
        <dbReference type="ChEBI" id="CHEBI:15378"/>
        <dbReference type="ChEBI" id="CHEBI:16526"/>
        <dbReference type="ChEBI" id="CHEBI:57287"/>
        <dbReference type="ChEBI" id="CHEBI:57384"/>
        <dbReference type="ChEBI" id="CHEBI:90725"/>
        <dbReference type="ChEBI" id="CHEBI:90736"/>
        <dbReference type="EC" id="2.3.1.199"/>
    </reaction>
</comment>
<evidence type="ECO:0000256" key="9">
    <source>
        <dbReference type="ARBA" id="ARBA00023160"/>
    </source>
</evidence>
<comment type="similarity">
    <text evidence="10">Belongs to the ELO family.</text>
</comment>
<comment type="caution">
    <text evidence="10">Lacks conserved residue(s) required for the propagation of feature annotation.</text>
</comment>
<evidence type="ECO:0000256" key="5">
    <source>
        <dbReference type="ARBA" id="ARBA00022832"/>
    </source>
</evidence>
<gene>
    <name evidence="11" type="ORF">RF55_9526</name>
</gene>
<evidence type="ECO:0000256" key="3">
    <source>
        <dbReference type="ARBA" id="ARBA00022679"/>
    </source>
</evidence>
<dbReference type="EMBL" id="LBMM01006330">
    <property type="protein sequence ID" value="KMQ90688.1"/>
    <property type="molecule type" value="Genomic_DNA"/>
</dbReference>
<dbReference type="GO" id="GO:0034626">
    <property type="term" value="P:fatty acid elongation, polyunsaturated fatty acid"/>
    <property type="evidence" value="ECO:0007669"/>
    <property type="project" value="TreeGrafter"/>
</dbReference>
<keyword evidence="2 10" id="KW-0444">Lipid biosynthesis</keyword>
<evidence type="ECO:0000256" key="10">
    <source>
        <dbReference type="RuleBase" id="RU361115"/>
    </source>
</evidence>
<organism evidence="11 12">
    <name type="scientific">Lasius niger</name>
    <name type="common">Black garden ant</name>
    <dbReference type="NCBI Taxonomy" id="67767"/>
    <lineage>
        <taxon>Eukaryota</taxon>
        <taxon>Metazoa</taxon>
        <taxon>Ecdysozoa</taxon>
        <taxon>Arthropoda</taxon>
        <taxon>Hexapoda</taxon>
        <taxon>Insecta</taxon>
        <taxon>Pterygota</taxon>
        <taxon>Neoptera</taxon>
        <taxon>Endopterygota</taxon>
        <taxon>Hymenoptera</taxon>
        <taxon>Apocrita</taxon>
        <taxon>Aculeata</taxon>
        <taxon>Formicoidea</taxon>
        <taxon>Formicidae</taxon>
        <taxon>Formicinae</taxon>
        <taxon>Lasius</taxon>
        <taxon>Lasius</taxon>
    </lineage>
</organism>
<dbReference type="EC" id="2.3.1.199" evidence="10"/>
<dbReference type="AlphaFoldDB" id="A0A0J7KJT4"/>
<protein>
    <recommendedName>
        <fullName evidence="10">Elongation of very long chain fatty acids protein</fullName>
        <ecNumber evidence="10">2.3.1.199</ecNumber>
    </recommendedName>
    <alternativeName>
        <fullName evidence="10">Very-long-chain 3-oxoacyl-CoA synthase</fullName>
    </alternativeName>
</protein>
<keyword evidence="12" id="KW-1185">Reference proteome</keyword>
<evidence type="ECO:0000256" key="2">
    <source>
        <dbReference type="ARBA" id="ARBA00022516"/>
    </source>
</evidence>
<dbReference type="GO" id="GO:0019367">
    <property type="term" value="P:fatty acid elongation, saturated fatty acid"/>
    <property type="evidence" value="ECO:0007669"/>
    <property type="project" value="TreeGrafter"/>
</dbReference>
<keyword evidence="3 10" id="KW-0808">Transferase</keyword>
<keyword evidence="7 10" id="KW-0443">Lipid metabolism</keyword>
<evidence type="ECO:0000256" key="4">
    <source>
        <dbReference type="ARBA" id="ARBA00022692"/>
    </source>
</evidence>
<reference evidence="11 12" key="1">
    <citation type="submission" date="2015-04" db="EMBL/GenBank/DDBJ databases">
        <title>Lasius niger genome sequencing.</title>
        <authorList>
            <person name="Konorov E.A."/>
            <person name="Nikitin M.A."/>
            <person name="Kirill M.V."/>
            <person name="Chang P."/>
        </authorList>
    </citation>
    <scope>NUCLEOTIDE SEQUENCE [LARGE SCALE GENOMIC DNA]</scope>
    <source>
        <tissue evidence="11">Whole</tissue>
    </source>
</reference>
<evidence type="ECO:0000256" key="8">
    <source>
        <dbReference type="ARBA" id="ARBA00023136"/>
    </source>
</evidence>
<dbReference type="OrthoDB" id="434092at2759"/>
<evidence type="ECO:0000256" key="6">
    <source>
        <dbReference type="ARBA" id="ARBA00022989"/>
    </source>
</evidence>
<evidence type="ECO:0000256" key="7">
    <source>
        <dbReference type="ARBA" id="ARBA00023098"/>
    </source>
</evidence>
<dbReference type="InterPro" id="IPR002076">
    <property type="entry name" value="ELO_fam"/>
</dbReference>
<dbReference type="Proteomes" id="UP000036403">
    <property type="component" value="Unassembled WGS sequence"/>
</dbReference>
<dbReference type="STRING" id="67767.A0A0J7KJT4"/>
<dbReference type="Pfam" id="PF01151">
    <property type="entry name" value="ELO"/>
    <property type="match status" value="1"/>
</dbReference>
<keyword evidence="4 10" id="KW-0812">Transmembrane</keyword>
<feature type="transmembrane region" description="Helical" evidence="10">
    <location>
        <begin position="57"/>
        <end position="81"/>
    </location>
</feature>
<keyword evidence="5 10" id="KW-0276">Fatty acid metabolism</keyword>
<keyword evidence="6 10" id="KW-1133">Transmembrane helix</keyword>
<dbReference type="PANTHER" id="PTHR11157:SF126">
    <property type="entry name" value="ELONGATION OF VERY LONG CHAIN FATTY ACIDS PROTEIN"/>
    <property type="match status" value="1"/>
</dbReference>
<dbReference type="PANTHER" id="PTHR11157">
    <property type="entry name" value="FATTY ACID ACYL TRANSFERASE-RELATED"/>
    <property type="match status" value="1"/>
</dbReference>
<accession>A0A0J7KJT4</accession>
<feature type="transmembrane region" description="Helical" evidence="10">
    <location>
        <begin position="22"/>
        <end position="45"/>
    </location>
</feature>
<sequence length="160" mass="18681">MEIMDIYYYLIDEISDPRVSDWLFMSNPFGVALISLVYLSFVLYFGPRYMKDRKPYVLTKTMICYNISVATANLVIFYGILTSGYTTHLSMGCEPFAISNDPMSLSIQFAIMVAHTFQALLPSCEPTRKPLAYIYMSQIAIMFYMFLDYYRKSYLRKKIE</sequence>
<dbReference type="GO" id="GO:0042761">
    <property type="term" value="P:very long-chain fatty acid biosynthetic process"/>
    <property type="evidence" value="ECO:0007669"/>
    <property type="project" value="TreeGrafter"/>
</dbReference>
<keyword evidence="8 10" id="KW-0472">Membrane</keyword>
<evidence type="ECO:0000313" key="11">
    <source>
        <dbReference type="EMBL" id="KMQ90688.1"/>
    </source>
</evidence>
<name>A0A0J7KJT4_LASNI</name>
<evidence type="ECO:0000256" key="1">
    <source>
        <dbReference type="ARBA" id="ARBA00004141"/>
    </source>
</evidence>
<comment type="caution">
    <text evidence="11">The sequence shown here is derived from an EMBL/GenBank/DDBJ whole genome shotgun (WGS) entry which is preliminary data.</text>
</comment>
<feature type="transmembrane region" description="Helical" evidence="10">
    <location>
        <begin position="132"/>
        <end position="150"/>
    </location>
</feature>
<comment type="subcellular location">
    <subcellularLocation>
        <location evidence="1">Membrane</location>
        <topology evidence="1">Multi-pass membrane protein</topology>
    </subcellularLocation>
</comment>
<dbReference type="GO" id="GO:0030148">
    <property type="term" value="P:sphingolipid biosynthetic process"/>
    <property type="evidence" value="ECO:0007669"/>
    <property type="project" value="TreeGrafter"/>
</dbReference>
<dbReference type="GO" id="GO:0034625">
    <property type="term" value="P:fatty acid elongation, monounsaturated fatty acid"/>
    <property type="evidence" value="ECO:0007669"/>
    <property type="project" value="TreeGrafter"/>
</dbReference>
<proteinExistence type="inferred from homology"/>
<dbReference type="PaxDb" id="67767-A0A0J7KJT4"/>
<evidence type="ECO:0000313" key="12">
    <source>
        <dbReference type="Proteomes" id="UP000036403"/>
    </source>
</evidence>
<dbReference type="GO" id="GO:0005789">
    <property type="term" value="C:endoplasmic reticulum membrane"/>
    <property type="evidence" value="ECO:0007669"/>
    <property type="project" value="TreeGrafter"/>
</dbReference>
<dbReference type="GO" id="GO:0009922">
    <property type="term" value="F:fatty acid elongase activity"/>
    <property type="evidence" value="ECO:0007669"/>
    <property type="project" value="UniProtKB-EC"/>
</dbReference>